<comment type="similarity">
    <text evidence="16 17">Belongs to the NqrC family.</text>
</comment>
<proteinExistence type="inferred from homology"/>
<keyword evidence="10 16" id="KW-0520">NAD</keyword>
<keyword evidence="6 16" id="KW-0288">FMN</keyword>
<keyword evidence="13 16" id="KW-0830">Ubiquinone</keyword>
<reference evidence="19" key="2">
    <citation type="journal article" date="2018" name="ISME J.">
        <title>A dynamic microbial community with high functional redundancy inhabits the cold, oxic subseafloor aquifer.</title>
        <authorList>
            <person name="Tully B.J."/>
            <person name="Wheat C.G."/>
            <person name="Glazer B.T."/>
            <person name="Huber J.A."/>
        </authorList>
    </citation>
    <scope>NUCLEOTIDE SEQUENCE</scope>
    <source>
        <strain evidence="19">NORP83</strain>
    </source>
</reference>
<keyword evidence="2 16" id="KW-1003">Cell membrane</keyword>
<organism evidence="19">
    <name type="scientific">OCS116 cluster bacterium</name>
    <dbReference type="NCBI Taxonomy" id="2030921"/>
    <lineage>
        <taxon>Bacteria</taxon>
        <taxon>Pseudomonadati</taxon>
        <taxon>Pseudomonadota</taxon>
        <taxon>Alphaproteobacteria</taxon>
        <taxon>OCS116 cluster</taxon>
    </lineage>
</organism>
<protein>
    <recommendedName>
        <fullName evidence="16 17">Na(+)-translocating NADH-quinone reductase subunit C</fullName>
        <shortName evidence="16 17">Na(+)-NQR subunit C</shortName>
        <shortName evidence="16 17">Na(+)-translocating NQR subunit C</shortName>
        <ecNumber evidence="16 17">7.2.1.1</ecNumber>
    </recommendedName>
    <alternativeName>
        <fullName evidence="16 17">NQR complex subunit C</fullName>
    </alternativeName>
    <alternativeName>
        <fullName evidence="16 17">NQR-1 subunit C</fullName>
    </alternativeName>
</protein>
<keyword evidence="1 16" id="KW-0813">Transport</keyword>
<dbReference type="GO" id="GO:0005886">
    <property type="term" value="C:plasma membrane"/>
    <property type="evidence" value="ECO:0007669"/>
    <property type="project" value="UniProtKB-SubCell"/>
</dbReference>
<comment type="subunit">
    <text evidence="16 17">Composed of six subunits; NqrA, NqrB, NqrC, NqrD, NqrE and NqrF.</text>
</comment>
<dbReference type="NCBIfam" id="TIGR01938">
    <property type="entry name" value="nqrC"/>
    <property type="match status" value="1"/>
</dbReference>
<gene>
    <name evidence="16" type="primary">nqrC</name>
    <name evidence="19" type="ORF">COB13_01600</name>
</gene>
<evidence type="ECO:0000256" key="15">
    <source>
        <dbReference type="ARBA" id="ARBA00023201"/>
    </source>
</evidence>
<comment type="subcellular location">
    <subcellularLocation>
        <location evidence="16">Cell membrane</location>
        <topology evidence="16">Single-pass membrane protein</topology>
    </subcellularLocation>
</comment>
<reference key="1">
    <citation type="submission" date="2017-08" db="EMBL/GenBank/DDBJ databases">
        <title>A dynamic microbial community with high functional redundancy inhabits the cold, oxic subseafloor aquifer.</title>
        <authorList>
            <person name="Tully B.J."/>
            <person name="Wheat C.G."/>
            <person name="Glazer B.T."/>
            <person name="Huber J.A."/>
        </authorList>
    </citation>
    <scope>NUCLEOTIDE SEQUENCE [LARGE SCALE GENOMIC DNA]</scope>
</reference>
<dbReference type="GO" id="GO:0016655">
    <property type="term" value="F:oxidoreductase activity, acting on NAD(P)H, quinone or similar compound as acceptor"/>
    <property type="evidence" value="ECO:0007669"/>
    <property type="project" value="UniProtKB-UniRule"/>
</dbReference>
<feature type="transmembrane region" description="Helical" evidence="16">
    <location>
        <begin position="26"/>
        <end position="47"/>
    </location>
</feature>
<feature type="modified residue" description="FMN phosphoryl threonine" evidence="16">
    <location>
        <position position="239"/>
    </location>
</feature>
<comment type="catalytic activity">
    <reaction evidence="16 17">
        <text>a ubiquinone + n Na(+)(in) + NADH + H(+) = a ubiquinol + n Na(+)(out) + NAD(+)</text>
        <dbReference type="Rhea" id="RHEA:47748"/>
        <dbReference type="Rhea" id="RHEA-COMP:9565"/>
        <dbReference type="Rhea" id="RHEA-COMP:9566"/>
        <dbReference type="ChEBI" id="CHEBI:15378"/>
        <dbReference type="ChEBI" id="CHEBI:16389"/>
        <dbReference type="ChEBI" id="CHEBI:17976"/>
        <dbReference type="ChEBI" id="CHEBI:29101"/>
        <dbReference type="ChEBI" id="CHEBI:57540"/>
        <dbReference type="ChEBI" id="CHEBI:57945"/>
        <dbReference type="EC" id="7.2.1.1"/>
    </reaction>
</comment>
<evidence type="ECO:0000256" key="16">
    <source>
        <dbReference type="HAMAP-Rule" id="MF_00427"/>
    </source>
</evidence>
<dbReference type="EMBL" id="NVUS01000002">
    <property type="protein sequence ID" value="PCJ03346.1"/>
    <property type="molecule type" value="Genomic_DNA"/>
</dbReference>
<evidence type="ECO:0000256" key="4">
    <source>
        <dbReference type="ARBA" id="ARBA00022553"/>
    </source>
</evidence>
<keyword evidence="3" id="KW-0997">Cell inner membrane</keyword>
<feature type="domain" description="FMN-binding" evidence="18">
    <location>
        <begin position="156"/>
        <end position="256"/>
    </location>
</feature>
<evidence type="ECO:0000256" key="1">
    <source>
        <dbReference type="ARBA" id="ARBA00022448"/>
    </source>
</evidence>
<keyword evidence="7 16" id="KW-0812">Transmembrane</keyword>
<evidence type="ECO:0000313" key="19">
    <source>
        <dbReference type="EMBL" id="PCJ03346.1"/>
    </source>
</evidence>
<dbReference type="PANTHER" id="PTHR37838">
    <property type="entry name" value="NA(+)-TRANSLOCATING NADH-QUINONE REDUCTASE SUBUNIT C"/>
    <property type="match status" value="1"/>
</dbReference>
<keyword evidence="9 16" id="KW-1133">Transmembrane helix</keyword>
<keyword evidence="14 16" id="KW-0472">Membrane</keyword>
<dbReference type="Pfam" id="PF04205">
    <property type="entry name" value="FMN_bind"/>
    <property type="match status" value="1"/>
</dbReference>
<comment type="caution">
    <text evidence="19">The sequence shown here is derived from an EMBL/GenBank/DDBJ whole genome shotgun (WGS) entry which is preliminary data.</text>
</comment>
<comment type="cofactor">
    <cofactor evidence="16 17">
        <name>FMN</name>
        <dbReference type="ChEBI" id="CHEBI:58210"/>
    </cofactor>
</comment>
<keyword evidence="4 16" id="KW-0597">Phosphoprotein</keyword>
<dbReference type="AlphaFoldDB" id="A0A2A4ZA02"/>
<evidence type="ECO:0000256" key="6">
    <source>
        <dbReference type="ARBA" id="ARBA00022643"/>
    </source>
</evidence>
<evidence type="ECO:0000256" key="10">
    <source>
        <dbReference type="ARBA" id="ARBA00023027"/>
    </source>
</evidence>
<evidence type="ECO:0000256" key="13">
    <source>
        <dbReference type="ARBA" id="ARBA00023075"/>
    </source>
</evidence>
<dbReference type="PIRSF" id="PIRSF009437">
    <property type="entry name" value="NQR-1_subunit_C"/>
    <property type="match status" value="1"/>
</dbReference>
<accession>A0A2A4ZA02</accession>
<evidence type="ECO:0000256" key="9">
    <source>
        <dbReference type="ARBA" id="ARBA00022989"/>
    </source>
</evidence>
<evidence type="ECO:0000256" key="12">
    <source>
        <dbReference type="ARBA" id="ARBA00023065"/>
    </source>
</evidence>
<keyword evidence="12 16" id="KW-0406">Ion transport</keyword>
<dbReference type="GO" id="GO:0006814">
    <property type="term" value="P:sodium ion transport"/>
    <property type="evidence" value="ECO:0007669"/>
    <property type="project" value="UniProtKB-UniRule"/>
</dbReference>
<keyword evidence="8 16" id="KW-1278">Translocase</keyword>
<dbReference type="HAMAP" id="MF_00427">
    <property type="entry name" value="NqrC"/>
    <property type="match status" value="1"/>
</dbReference>
<evidence type="ECO:0000256" key="14">
    <source>
        <dbReference type="ARBA" id="ARBA00023136"/>
    </source>
</evidence>
<evidence type="ECO:0000256" key="11">
    <source>
        <dbReference type="ARBA" id="ARBA00023053"/>
    </source>
</evidence>
<comment type="caution">
    <text evidence="16">Lacks conserved residue(s) required for the propagation of feature annotation.</text>
</comment>
<dbReference type="SMART" id="SM00900">
    <property type="entry name" value="FMN_bind"/>
    <property type="match status" value="1"/>
</dbReference>
<evidence type="ECO:0000256" key="3">
    <source>
        <dbReference type="ARBA" id="ARBA00022519"/>
    </source>
</evidence>
<name>A0A2A4ZA02_9PROT</name>
<evidence type="ECO:0000256" key="7">
    <source>
        <dbReference type="ARBA" id="ARBA00022692"/>
    </source>
</evidence>
<dbReference type="InterPro" id="IPR010204">
    <property type="entry name" value="NqrC"/>
</dbReference>
<dbReference type="EC" id="7.2.1.1" evidence="16 17"/>
<comment type="function">
    <text evidence="16">NQR complex catalyzes the reduction of ubiquinone-1 to ubiquinol by two successive reactions, coupled with the transport of Na(+) ions from the cytoplasm to the periplasm. NqrA to NqrE are probably involved in the second step, the conversion of ubisemiquinone to ubiquinol.</text>
</comment>
<evidence type="ECO:0000256" key="17">
    <source>
        <dbReference type="PIRNR" id="PIRNR009437"/>
    </source>
</evidence>
<keyword evidence="5 16" id="KW-0285">Flavoprotein</keyword>
<evidence type="ECO:0000256" key="8">
    <source>
        <dbReference type="ARBA" id="ARBA00022967"/>
    </source>
</evidence>
<dbReference type="GO" id="GO:0010181">
    <property type="term" value="F:FMN binding"/>
    <property type="evidence" value="ECO:0007669"/>
    <property type="project" value="UniProtKB-UniRule"/>
</dbReference>
<keyword evidence="11 16" id="KW-0915">Sodium</keyword>
<sequence length="270" mass="29339">MFDQNVKLSAWAKFKALSVDSTAKTLLIAVSLCLFCSMIVSGAAVYLKPVQEANKLLDKKKNVLQVAGLYRPDVDIEQAFAAIEIKIVDLKTGKYTDAVDAQTYDQKAAAKDSAMSIVLENDPASIKRQAKYASIYIVPKPDGSIDKIILPIHGYGLWSTLYGFIALKGDGNEIAGLQFYEQGETPGLGAEVDNPIWKAKWPGQKVYGDDGNVKITVSKSPKPQGEAGKFHVDALAGATLTSRGVDNLVKFWMGEQGFKLYLDNLKNGSL</sequence>
<keyword evidence="15 16" id="KW-0739">Sodium transport</keyword>
<dbReference type="PANTHER" id="PTHR37838:SF1">
    <property type="entry name" value="NA(+)-TRANSLOCATING NADH-QUINONE REDUCTASE SUBUNIT C"/>
    <property type="match status" value="1"/>
</dbReference>
<evidence type="ECO:0000256" key="2">
    <source>
        <dbReference type="ARBA" id="ARBA00022475"/>
    </source>
</evidence>
<dbReference type="NCBIfam" id="NF003749">
    <property type="entry name" value="PRK05346.1-5"/>
    <property type="match status" value="1"/>
</dbReference>
<evidence type="ECO:0000256" key="5">
    <source>
        <dbReference type="ARBA" id="ARBA00022630"/>
    </source>
</evidence>
<dbReference type="InterPro" id="IPR007329">
    <property type="entry name" value="FMN-bd"/>
</dbReference>
<evidence type="ECO:0000259" key="18">
    <source>
        <dbReference type="SMART" id="SM00900"/>
    </source>
</evidence>